<dbReference type="RefSeq" id="WP_097019028.1">
    <property type="nucleotide sequence ID" value="NZ_OBDZ01000028.1"/>
</dbReference>
<accession>A0A285I2K2</accession>
<gene>
    <name evidence="1" type="ORF">SAMN06265827_12816</name>
</gene>
<dbReference type="EMBL" id="OBDZ01000028">
    <property type="protein sequence ID" value="SNY41191.1"/>
    <property type="molecule type" value="Genomic_DNA"/>
</dbReference>
<protein>
    <submittedName>
        <fullName evidence="1">Uncharacterized protein</fullName>
    </submittedName>
</protein>
<organism evidence="1 2">
    <name type="scientific">Orenia metallireducens</name>
    <dbReference type="NCBI Taxonomy" id="1413210"/>
    <lineage>
        <taxon>Bacteria</taxon>
        <taxon>Bacillati</taxon>
        <taxon>Bacillota</taxon>
        <taxon>Clostridia</taxon>
        <taxon>Halanaerobiales</taxon>
        <taxon>Halobacteroidaceae</taxon>
        <taxon>Orenia</taxon>
    </lineage>
</organism>
<reference evidence="2" key="1">
    <citation type="submission" date="2017-09" db="EMBL/GenBank/DDBJ databases">
        <authorList>
            <person name="Varghese N."/>
            <person name="Submissions S."/>
        </authorList>
    </citation>
    <scope>NUCLEOTIDE SEQUENCE [LARGE SCALE GENOMIC DNA]</scope>
    <source>
        <strain evidence="2">MSL47</strain>
    </source>
</reference>
<proteinExistence type="predicted"/>
<keyword evidence="2" id="KW-1185">Reference proteome</keyword>
<dbReference type="AlphaFoldDB" id="A0A285I2K2"/>
<sequence>MKKLINKVALELQEEFSQNPYDFTSCELEAQIKVYESLNEIVIYADPKISSEYKCTCEESSEYNSLMTNKDFCNKWILEKD</sequence>
<dbReference type="Proteomes" id="UP000219573">
    <property type="component" value="Unassembled WGS sequence"/>
</dbReference>
<evidence type="ECO:0000313" key="2">
    <source>
        <dbReference type="Proteomes" id="UP000219573"/>
    </source>
</evidence>
<evidence type="ECO:0000313" key="1">
    <source>
        <dbReference type="EMBL" id="SNY41191.1"/>
    </source>
</evidence>
<name>A0A285I2K2_9FIRM</name>